<comment type="subcellular location">
    <subcellularLocation>
        <location evidence="1 7">Cell membrane</location>
        <topology evidence="1 7">Multi-pass membrane protein</topology>
    </subcellularLocation>
</comment>
<protein>
    <submittedName>
        <fullName evidence="9">ABC transporter permease</fullName>
    </submittedName>
</protein>
<evidence type="ECO:0000256" key="3">
    <source>
        <dbReference type="ARBA" id="ARBA00022475"/>
    </source>
</evidence>
<sequence>MSPAWSARRRRPVRGGTSTVRRIGVVLIVLWSVIPIYWALKMSFQTEGDARAIPAQFFPIRPTLQNYARLLGSGSDVSGGIRQSTINIVIECALATIITILLATIAAYAFSRLHFKGKNIFFYAVLATMAFPPYTTLIPLYRIMSGFGLVNTYTGIVLVYVSGFLPLATWIMHNYFQSLPDGIEEAGLVDGARRLQVLWHLLLPLARPGIISTALITFLFAWGQFLFPLVLSSDLSTQPLTVVIAALQGRHDVPSTLMSAAGVLAIIIPALIALIFNRYIVNGLLTGSTR</sequence>
<organism evidence="9 10">
    <name type="scientific">Microlunatus endophyticus</name>
    <dbReference type="NCBI Taxonomy" id="1716077"/>
    <lineage>
        <taxon>Bacteria</taxon>
        <taxon>Bacillati</taxon>
        <taxon>Actinomycetota</taxon>
        <taxon>Actinomycetes</taxon>
        <taxon>Propionibacteriales</taxon>
        <taxon>Propionibacteriaceae</taxon>
        <taxon>Microlunatus</taxon>
    </lineage>
</organism>
<proteinExistence type="inferred from homology"/>
<keyword evidence="4 7" id="KW-0812">Transmembrane</keyword>
<keyword evidence="6 7" id="KW-0472">Membrane</keyword>
<keyword evidence="10" id="KW-1185">Reference proteome</keyword>
<feature type="transmembrane region" description="Helical" evidence="7">
    <location>
        <begin position="120"/>
        <end position="141"/>
    </location>
</feature>
<dbReference type="SUPFAM" id="SSF161098">
    <property type="entry name" value="MetI-like"/>
    <property type="match status" value="1"/>
</dbReference>
<dbReference type="Proteomes" id="UP000613840">
    <property type="component" value="Unassembled WGS sequence"/>
</dbReference>
<gene>
    <name evidence="9" type="ORF">GCM10011575_00390</name>
</gene>
<evidence type="ECO:0000256" key="4">
    <source>
        <dbReference type="ARBA" id="ARBA00022692"/>
    </source>
</evidence>
<reference evidence="9" key="2">
    <citation type="submission" date="2020-09" db="EMBL/GenBank/DDBJ databases">
        <authorList>
            <person name="Sun Q."/>
            <person name="Zhou Y."/>
        </authorList>
    </citation>
    <scope>NUCLEOTIDE SEQUENCE</scope>
    <source>
        <strain evidence="9">CGMCC 4.7306</strain>
    </source>
</reference>
<evidence type="ECO:0000313" key="9">
    <source>
        <dbReference type="EMBL" id="GGL46342.1"/>
    </source>
</evidence>
<reference evidence="9" key="1">
    <citation type="journal article" date="2014" name="Int. J. Syst. Evol. Microbiol.">
        <title>Complete genome sequence of Corynebacterium casei LMG S-19264T (=DSM 44701T), isolated from a smear-ripened cheese.</title>
        <authorList>
            <consortium name="US DOE Joint Genome Institute (JGI-PGF)"/>
            <person name="Walter F."/>
            <person name="Albersmeier A."/>
            <person name="Kalinowski J."/>
            <person name="Ruckert C."/>
        </authorList>
    </citation>
    <scope>NUCLEOTIDE SEQUENCE</scope>
    <source>
        <strain evidence="9">CGMCC 4.7306</strain>
    </source>
</reference>
<evidence type="ECO:0000256" key="7">
    <source>
        <dbReference type="RuleBase" id="RU363032"/>
    </source>
</evidence>
<evidence type="ECO:0000313" key="10">
    <source>
        <dbReference type="Proteomes" id="UP000613840"/>
    </source>
</evidence>
<dbReference type="CDD" id="cd06261">
    <property type="entry name" value="TM_PBP2"/>
    <property type="match status" value="1"/>
</dbReference>
<keyword evidence="5 7" id="KW-1133">Transmembrane helix</keyword>
<dbReference type="PANTHER" id="PTHR32243:SF18">
    <property type="entry name" value="INNER MEMBRANE ABC TRANSPORTER PERMEASE PROTEIN YCJP"/>
    <property type="match status" value="1"/>
</dbReference>
<dbReference type="AlphaFoldDB" id="A0A917RZA0"/>
<feature type="transmembrane region" description="Helical" evidence="7">
    <location>
        <begin position="88"/>
        <end position="108"/>
    </location>
</feature>
<dbReference type="InterPro" id="IPR050901">
    <property type="entry name" value="BP-dep_ABC_trans_perm"/>
</dbReference>
<dbReference type="PANTHER" id="PTHR32243">
    <property type="entry name" value="MALTOSE TRANSPORT SYSTEM PERMEASE-RELATED"/>
    <property type="match status" value="1"/>
</dbReference>
<dbReference type="InterPro" id="IPR000515">
    <property type="entry name" value="MetI-like"/>
</dbReference>
<dbReference type="GO" id="GO:0055085">
    <property type="term" value="P:transmembrane transport"/>
    <property type="evidence" value="ECO:0007669"/>
    <property type="project" value="InterPro"/>
</dbReference>
<evidence type="ECO:0000256" key="6">
    <source>
        <dbReference type="ARBA" id="ARBA00023136"/>
    </source>
</evidence>
<dbReference type="Pfam" id="PF00528">
    <property type="entry name" value="BPD_transp_1"/>
    <property type="match status" value="1"/>
</dbReference>
<accession>A0A917RZA0</accession>
<dbReference type="EMBL" id="BMMZ01000001">
    <property type="protein sequence ID" value="GGL46342.1"/>
    <property type="molecule type" value="Genomic_DNA"/>
</dbReference>
<keyword evidence="3" id="KW-1003">Cell membrane</keyword>
<evidence type="ECO:0000256" key="5">
    <source>
        <dbReference type="ARBA" id="ARBA00022989"/>
    </source>
</evidence>
<feature type="transmembrane region" description="Helical" evidence="7">
    <location>
        <begin position="257"/>
        <end position="281"/>
    </location>
</feature>
<comment type="caution">
    <text evidence="9">The sequence shown here is derived from an EMBL/GenBank/DDBJ whole genome shotgun (WGS) entry which is preliminary data.</text>
</comment>
<feature type="domain" description="ABC transmembrane type-1" evidence="8">
    <location>
        <begin position="85"/>
        <end position="276"/>
    </location>
</feature>
<name>A0A917RZA0_9ACTN</name>
<feature type="transmembrane region" description="Helical" evidence="7">
    <location>
        <begin position="20"/>
        <end position="40"/>
    </location>
</feature>
<dbReference type="RefSeq" id="WP_188893170.1">
    <property type="nucleotide sequence ID" value="NZ_BMMZ01000001.1"/>
</dbReference>
<evidence type="ECO:0000259" key="8">
    <source>
        <dbReference type="PROSITE" id="PS50928"/>
    </source>
</evidence>
<keyword evidence="2 7" id="KW-0813">Transport</keyword>
<dbReference type="InterPro" id="IPR035906">
    <property type="entry name" value="MetI-like_sf"/>
</dbReference>
<feature type="transmembrane region" description="Helical" evidence="7">
    <location>
        <begin position="153"/>
        <end position="176"/>
    </location>
</feature>
<dbReference type="Gene3D" id="1.10.3720.10">
    <property type="entry name" value="MetI-like"/>
    <property type="match status" value="1"/>
</dbReference>
<dbReference type="GO" id="GO:0005886">
    <property type="term" value="C:plasma membrane"/>
    <property type="evidence" value="ECO:0007669"/>
    <property type="project" value="UniProtKB-SubCell"/>
</dbReference>
<dbReference type="PROSITE" id="PS50928">
    <property type="entry name" value="ABC_TM1"/>
    <property type="match status" value="1"/>
</dbReference>
<evidence type="ECO:0000256" key="1">
    <source>
        <dbReference type="ARBA" id="ARBA00004651"/>
    </source>
</evidence>
<comment type="similarity">
    <text evidence="7">Belongs to the binding-protein-dependent transport system permease family.</text>
</comment>
<feature type="transmembrane region" description="Helical" evidence="7">
    <location>
        <begin position="197"/>
        <end position="222"/>
    </location>
</feature>
<evidence type="ECO:0000256" key="2">
    <source>
        <dbReference type="ARBA" id="ARBA00022448"/>
    </source>
</evidence>